<dbReference type="PANTHER" id="PTHR10870">
    <property type="entry name" value="CELL CYCLE CHECKPOINT PROTEIN RAD1"/>
    <property type="match status" value="1"/>
</dbReference>
<keyword evidence="5" id="KW-0539">Nucleus</keyword>
<gene>
    <name evidence="7" type="ORF">AKO1_008508</name>
</gene>
<dbReference type="AlphaFoldDB" id="A0AAW2YK07"/>
<evidence type="ECO:0000256" key="6">
    <source>
        <dbReference type="SAM" id="MobiDB-lite"/>
    </source>
</evidence>
<evidence type="ECO:0000313" key="8">
    <source>
        <dbReference type="Proteomes" id="UP001431209"/>
    </source>
</evidence>
<accession>A0AAW2YK07</accession>
<comment type="subcellular location">
    <subcellularLocation>
        <location evidence="1">Nucleus</location>
    </subcellularLocation>
</comment>
<dbReference type="InterPro" id="IPR003011">
    <property type="entry name" value="Cell_cycle_checkpoint_Rad1"/>
</dbReference>
<dbReference type="Gene3D" id="3.70.10.10">
    <property type="match status" value="1"/>
</dbReference>
<keyword evidence="8" id="KW-1185">Reference proteome</keyword>
<dbReference type="SUPFAM" id="SSF55979">
    <property type="entry name" value="DNA clamp"/>
    <property type="match status" value="1"/>
</dbReference>
<dbReference type="GO" id="GO:0000077">
    <property type="term" value="P:DNA damage checkpoint signaling"/>
    <property type="evidence" value="ECO:0007669"/>
    <property type="project" value="InterPro"/>
</dbReference>
<feature type="compositionally biased region" description="Acidic residues" evidence="6">
    <location>
        <begin position="299"/>
        <end position="311"/>
    </location>
</feature>
<dbReference type="GO" id="GO:0006281">
    <property type="term" value="P:DNA repair"/>
    <property type="evidence" value="ECO:0007669"/>
    <property type="project" value="UniProtKB-KW"/>
</dbReference>
<proteinExistence type="inferred from homology"/>
<dbReference type="PANTHER" id="PTHR10870:SF0">
    <property type="entry name" value="CELL CYCLE CHECKPOINT PROTEIN RAD1"/>
    <property type="match status" value="1"/>
</dbReference>
<dbReference type="Pfam" id="PF02144">
    <property type="entry name" value="Rad1"/>
    <property type="match status" value="1"/>
</dbReference>
<protein>
    <submittedName>
        <fullName evidence="7">Cell cycle checkpoint protein RAD1</fullName>
    </submittedName>
</protein>
<evidence type="ECO:0000256" key="1">
    <source>
        <dbReference type="ARBA" id="ARBA00004123"/>
    </source>
</evidence>
<dbReference type="PRINTS" id="PR01245">
    <property type="entry name" value="RAD1REC1"/>
</dbReference>
<dbReference type="GO" id="GO:0030896">
    <property type="term" value="C:checkpoint clamp complex"/>
    <property type="evidence" value="ECO:0007669"/>
    <property type="project" value="TreeGrafter"/>
</dbReference>
<dbReference type="InterPro" id="IPR046938">
    <property type="entry name" value="DNA_clamp_sf"/>
</dbReference>
<dbReference type="InterPro" id="IPR003021">
    <property type="entry name" value="Rad1_Rec1_Rad17"/>
</dbReference>
<evidence type="ECO:0000256" key="3">
    <source>
        <dbReference type="ARBA" id="ARBA00022763"/>
    </source>
</evidence>
<evidence type="ECO:0000256" key="5">
    <source>
        <dbReference type="ARBA" id="ARBA00023242"/>
    </source>
</evidence>
<dbReference type="Proteomes" id="UP001431209">
    <property type="component" value="Unassembled WGS sequence"/>
</dbReference>
<name>A0AAW2YK07_9EUKA</name>
<keyword evidence="3" id="KW-0227">DNA damage</keyword>
<dbReference type="EMBL" id="JAOPGA020000170">
    <property type="protein sequence ID" value="KAL0477424.1"/>
    <property type="molecule type" value="Genomic_DNA"/>
</dbReference>
<evidence type="ECO:0000313" key="7">
    <source>
        <dbReference type="EMBL" id="KAL0477424.1"/>
    </source>
</evidence>
<comment type="similarity">
    <text evidence="2">Belongs to the rad1 family.</text>
</comment>
<reference evidence="7 8" key="1">
    <citation type="submission" date="2024-03" db="EMBL/GenBank/DDBJ databases">
        <title>The Acrasis kona genome and developmental transcriptomes reveal deep origins of eukaryotic multicellular pathways.</title>
        <authorList>
            <person name="Sheikh S."/>
            <person name="Fu C.-J."/>
            <person name="Brown M.W."/>
            <person name="Baldauf S.L."/>
        </authorList>
    </citation>
    <scope>NUCLEOTIDE SEQUENCE [LARGE SCALE GENOMIC DNA]</scope>
    <source>
        <strain evidence="7 8">ATCC MYA-3509</strain>
    </source>
</reference>
<evidence type="ECO:0000256" key="2">
    <source>
        <dbReference type="ARBA" id="ARBA00010991"/>
    </source>
</evidence>
<sequence>MSLNPSEYIFSAQVQNAKMFSEILSSVKMAPKDNKKKEIQWATCDISKNSLKITMEQDKSMIASVELSCNLFKNYKFTVDADLNSVQFQFPLQYLIDALNLYGASNLTGVHICYPGPENSLSLLLTETEVLTDCKIRTRDIGDDNMVSDFRFNENGPPDVKLILKSTVLHEALNELEWMENSVRLTVRAAIEQRYCGRLSFSVDGDAGNLTVTLNDKEETFTSFKADANHSYLYKLSHLMRVSKALSHTSDSCIRINDRGVLSIQVVIKSETKLNTFAEFHMLPTELTEEEVQNVFASNEDEDEDMQDNQNEEQSQAEDSMLDV</sequence>
<feature type="region of interest" description="Disordered" evidence="6">
    <location>
        <begin position="295"/>
        <end position="324"/>
    </location>
</feature>
<evidence type="ECO:0000256" key="4">
    <source>
        <dbReference type="ARBA" id="ARBA00023204"/>
    </source>
</evidence>
<organism evidence="7 8">
    <name type="scientific">Acrasis kona</name>
    <dbReference type="NCBI Taxonomy" id="1008807"/>
    <lineage>
        <taxon>Eukaryota</taxon>
        <taxon>Discoba</taxon>
        <taxon>Heterolobosea</taxon>
        <taxon>Tetramitia</taxon>
        <taxon>Eutetramitia</taxon>
        <taxon>Acrasidae</taxon>
        <taxon>Acrasis</taxon>
    </lineage>
</organism>
<keyword evidence="4" id="KW-0234">DNA repair</keyword>
<comment type="caution">
    <text evidence="7">The sequence shown here is derived from an EMBL/GenBank/DDBJ whole genome shotgun (WGS) entry which is preliminary data.</text>
</comment>
<dbReference type="PRINTS" id="PR01246">
    <property type="entry name" value="RAD1REPAIR"/>
</dbReference>